<dbReference type="EMBL" id="HBUF01035270">
    <property type="protein sequence ID" value="CAG6616277.1"/>
    <property type="molecule type" value="Transcribed_RNA"/>
</dbReference>
<dbReference type="EMBL" id="HBUF01035268">
    <property type="protein sequence ID" value="CAG6616273.1"/>
    <property type="molecule type" value="Transcribed_RNA"/>
</dbReference>
<organism evidence="1">
    <name type="scientific">Cacopsylla melanoneura</name>
    <dbReference type="NCBI Taxonomy" id="428564"/>
    <lineage>
        <taxon>Eukaryota</taxon>
        <taxon>Metazoa</taxon>
        <taxon>Ecdysozoa</taxon>
        <taxon>Arthropoda</taxon>
        <taxon>Hexapoda</taxon>
        <taxon>Insecta</taxon>
        <taxon>Pterygota</taxon>
        <taxon>Neoptera</taxon>
        <taxon>Paraneoptera</taxon>
        <taxon>Hemiptera</taxon>
        <taxon>Sternorrhyncha</taxon>
        <taxon>Psylloidea</taxon>
        <taxon>Psyllidae</taxon>
        <taxon>Psyllinae</taxon>
        <taxon>Cacopsylla</taxon>
    </lineage>
</organism>
<evidence type="ECO:0000313" key="1">
    <source>
        <dbReference type="EMBL" id="CAG6616275.1"/>
    </source>
</evidence>
<name>A0A8D8LU55_9HEMI</name>
<dbReference type="EMBL" id="HBUF01035269">
    <property type="protein sequence ID" value="CAG6616275.1"/>
    <property type="molecule type" value="Transcribed_RNA"/>
</dbReference>
<sequence>MSYMRYSITSWGGTTGTNRILIIQKRIMRNINRKSWRTSCRELFKEQNILTFYGLYYLEVMLAIKTNYDQNTIELSNNNRYNTRQNNKGLIEIQRHRTTFYERNYIYRGVKWWNVLPTKVKNMKIETFKELVKKAAIEKVPYSMEEVDGVTYE</sequence>
<accession>A0A8D8LU55</accession>
<protein>
    <submittedName>
        <fullName evidence="1">Uncharacterized protein</fullName>
    </submittedName>
</protein>
<dbReference type="AlphaFoldDB" id="A0A8D8LU55"/>
<reference evidence="1" key="1">
    <citation type="submission" date="2021-05" db="EMBL/GenBank/DDBJ databases">
        <authorList>
            <person name="Alioto T."/>
            <person name="Alioto T."/>
            <person name="Gomez Garrido J."/>
        </authorList>
    </citation>
    <scope>NUCLEOTIDE SEQUENCE</scope>
</reference>
<proteinExistence type="predicted"/>